<dbReference type="GO" id="GO:0008236">
    <property type="term" value="F:serine-type peptidase activity"/>
    <property type="evidence" value="ECO:0007669"/>
    <property type="project" value="InterPro"/>
</dbReference>
<gene>
    <name evidence="2" type="ORF">H9785_07625</name>
</gene>
<proteinExistence type="predicted"/>
<dbReference type="InterPro" id="IPR029058">
    <property type="entry name" value="AB_hydrolase_fold"/>
</dbReference>
<evidence type="ECO:0000313" key="2">
    <source>
        <dbReference type="EMBL" id="HJA83820.1"/>
    </source>
</evidence>
<dbReference type="PANTHER" id="PTHR43358:SF4">
    <property type="entry name" value="ALPHA_BETA HYDROLASE FOLD-1 DOMAIN-CONTAINING PROTEIN"/>
    <property type="match status" value="1"/>
</dbReference>
<dbReference type="PANTHER" id="PTHR43358">
    <property type="entry name" value="ALPHA/BETA-HYDROLASE"/>
    <property type="match status" value="1"/>
</dbReference>
<dbReference type="Pfam" id="PF00326">
    <property type="entry name" value="Peptidase_S9"/>
    <property type="match status" value="1"/>
</dbReference>
<sequence>MKHKRLLVGILAGVLILLLVLLAAGYFMVDYALKPDELATRSRNINGSWEQMRHDYPELGPWLDSLRTVNALKETYIENERGERLHAFYVPAARPTRRTALIIHGYTDNAIRMMPIGYLYSRQLGYNILLPDLHAHGLSEGDAVQMGWLDRLDIQRWANEARQLFGDSLRTVVHGISMGAATTMMFSGDVELMNVQPPQCFVEDCGYTSVWDEFKGELKNRFGLPAFPLLDIASLFCQWRYGWNFREASAVEQVRQCTLPMLFIHGDADTFVPTWMVHPLYEAKPGPKELWLVPGAEHAVSYKENKEEYTRRIKNFVDRYIQ</sequence>
<dbReference type="GO" id="GO:0006508">
    <property type="term" value="P:proteolysis"/>
    <property type="evidence" value="ECO:0007669"/>
    <property type="project" value="InterPro"/>
</dbReference>
<evidence type="ECO:0000313" key="3">
    <source>
        <dbReference type="Proteomes" id="UP000823860"/>
    </source>
</evidence>
<keyword evidence="2" id="KW-0378">Hydrolase</keyword>
<dbReference type="InterPro" id="IPR052920">
    <property type="entry name" value="DNA-binding_regulatory"/>
</dbReference>
<evidence type="ECO:0000259" key="1">
    <source>
        <dbReference type="Pfam" id="PF00326"/>
    </source>
</evidence>
<name>A0A9D2HRS5_9BACE</name>
<comment type="caution">
    <text evidence="2">The sequence shown here is derived from an EMBL/GenBank/DDBJ whole genome shotgun (WGS) entry which is preliminary data.</text>
</comment>
<reference evidence="2" key="2">
    <citation type="submission" date="2021-04" db="EMBL/GenBank/DDBJ databases">
        <authorList>
            <person name="Gilroy R."/>
        </authorList>
    </citation>
    <scope>NUCLEOTIDE SEQUENCE</scope>
    <source>
        <strain evidence="2">ChiHecec1B25-7008</strain>
    </source>
</reference>
<dbReference type="InterPro" id="IPR001375">
    <property type="entry name" value="Peptidase_S9_cat"/>
</dbReference>
<dbReference type="EMBL" id="DWZE01000085">
    <property type="protein sequence ID" value="HJA83820.1"/>
    <property type="molecule type" value="Genomic_DNA"/>
</dbReference>
<protein>
    <submittedName>
        <fullName evidence="2">Alpha/beta hydrolase</fullName>
    </submittedName>
</protein>
<feature type="domain" description="Peptidase S9 prolyl oligopeptidase catalytic" evidence="1">
    <location>
        <begin position="160"/>
        <end position="321"/>
    </location>
</feature>
<accession>A0A9D2HRS5</accession>
<dbReference type="Proteomes" id="UP000823860">
    <property type="component" value="Unassembled WGS sequence"/>
</dbReference>
<dbReference type="SUPFAM" id="SSF53474">
    <property type="entry name" value="alpha/beta-Hydrolases"/>
    <property type="match status" value="1"/>
</dbReference>
<dbReference type="AlphaFoldDB" id="A0A9D2HRS5"/>
<reference evidence="2" key="1">
    <citation type="journal article" date="2021" name="PeerJ">
        <title>Extensive microbial diversity within the chicken gut microbiome revealed by metagenomics and culture.</title>
        <authorList>
            <person name="Gilroy R."/>
            <person name="Ravi A."/>
            <person name="Getino M."/>
            <person name="Pursley I."/>
            <person name="Horton D.L."/>
            <person name="Alikhan N.F."/>
            <person name="Baker D."/>
            <person name="Gharbi K."/>
            <person name="Hall N."/>
            <person name="Watson M."/>
            <person name="Adriaenssens E.M."/>
            <person name="Foster-Nyarko E."/>
            <person name="Jarju S."/>
            <person name="Secka A."/>
            <person name="Antonio M."/>
            <person name="Oren A."/>
            <person name="Chaudhuri R.R."/>
            <person name="La Ragione R."/>
            <person name="Hildebrand F."/>
            <person name="Pallen M.J."/>
        </authorList>
    </citation>
    <scope>NUCLEOTIDE SEQUENCE</scope>
    <source>
        <strain evidence="2">ChiHecec1B25-7008</strain>
    </source>
</reference>
<dbReference type="Gene3D" id="3.40.50.1820">
    <property type="entry name" value="alpha/beta hydrolase"/>
    <property type="match status" value="1"/>
</dbReference>
<organism evidence="2 3">
    <name type="scientific">Candidatus Bacteroides intestinavium</name>
    <dbReference type="NCBI Taxonomy" id="2838469"/>
    <lineage>
        <taxon>Bacteria</taxon>
        <taxon>Pseudomonadati</taxon>
        <taxon>Bacteroidota</taxon>
        <taxon>Bacteroidia</taxon>
        <taxon>Bacteroidales</taxon>
        <taxon>Bacteroidaceae</taxon>
        <taxon>Bacteroides</taxon>
    </lineage>
</organism>